<keyword evidence="2" id="KW-1185">Reference proteome</keyword>
<gene>
    <name evidence="1" type="ORF">B0J12DRAFT_689593</name>
</gene>
<dbReference type="Gene3D" id="1.20.1050.10">
    <property type="match status" value="1"/>
</dbReference>
<dbReference type="Proteomes" id="UP000774617">
    <property type="component" value="Unassembled WGS sequence"/>
</dbReference>
<dbReference type="InterPro" id="IPR036282">
    <property type="entry name" value="Glutathione-S-Trfase_C_sf"/>
</dbReference>
<accession>A0ABQ8FQX1</accession>
<dbReference type="SUPFAM" id="SSF47616">
    <property type="entry name" value="GST C-terminal domain-like"/>
    <property type="match status" value="1"/>
</dbReference>
<dbReference type="EMBL" id="JAGTJR010000082">
    <property type="protein sequence ID" value="KAH7014047.1"/>
    <property type="molecule type" value="Genomic_DNA"/>
</dbReference>
<protein>
    <submittedName>
        <fullName evidence="1">Uncharacterized protein</fullName>
    </submittedName>
</protein>
<reference evidence="1 2" key="1">
    <citation type="journal article" date="2021" name="Nat. Commun.">
        <title>Genetic determinants of endophytism in the Arabidopsis root mycobiome.</title>
        <authorList>
            <person name="Mesny F."/>
            <person name="Miyauchi S."/>
            <person name="Thiergart T."/>
            <person name="Pickel B."/>
            <person name="Atanasova L."/>
            <person name="Karlsson M."/>
            <person name="Huettel B."/>
            <person name="Barry K.W."/>
            <person name="Haridas S."/>
            <person name="Chen C."/>
            <person name="Bauer D."/>
            <person name="Andreopoulos W."/>
            <person name="Pangilinan J."/>
            <person name="LaButti K."/>
            <person name="Riley R."/>
            <person name="Lipzen A."/>
            <person name="Clum A."/>
            <person name="Drula E."/>
            <person name="Henrissat B."/>
            <person name="Kohler A."/>
            <person name="Grigoriev I.V."/>
            <person name="Martin F.M."/>
            <person name="Hacquard S."/>
        </authorList>
    </citation>
    <scope>NUCLEOTIDE SEQUENCE [LARGE SCALE GENOMIC DNA]</scope>
    <source>
        <strain evidence="1 2">MPI-SDFR-AT-0080</strain>
    </source>
</reference>
<evidence type="ECO:0000313" key="2">
    <source>
        <dbReference type="Proteomes" id="UP000774617"/>
    </source>
</evidence>
<evidence type="ECO:0000313" key="1">
    <source>
        <dbReference type="EMBL" id="KAH7014047.1"/>
    </source>
</evidence>
<proteinExistence type="predicted"/>
<organism evidence="1 2">
    <name type="scientific">Macrophomina phaseolina</name>
    <dbReference type="NCBI Taxonomy" id="35725"/>
    <lineage>
        <taxon>Eukaryota</taxon>
        <taxon>Fungi</taxon>
        <taxon>Dikarya</taxon>
        <taxon>Ascomycota</taxon>
        <taxon>Pezizomycotina</taxon>
        <taxon>Dothideomycetes</taxon>
        <taxon>Dothideomycetes incertae sedis</taxon>
        <taxon>Botryosphaeriales</taxon>
        <taxon>Botryosphaeriaceae</taxon>
        <taxon>Macrophomina</taxon>
    </lineage>
</organism>
<name>A0ABQ8FQX1_9PEZI</name>
<comment type="caution">
    <text evidence="1">The sequence shown here is derived from an EMBL/GenBank/DDBJ whole genome shotgun (WGS) entry which is preliminary data.</text>
</comment>
<sequence>LPLHLGLSAVTKDNPPMRGAQERLAAALRIMDDRLMLTQWLAGDDHTAPNIYSVFPLSTIRRFLPLATLKGYKGLLRWLRVVL</sequence>
<feature type="non-terminal residue" evidence="1">
    <location>
        <position position="1"/>
    </location>
</feature>